<sequence>MQPAAGAQHRVLHTPQTTEFRVPTGFNTPVNANNWLSCGPLAVRRSILAVFASLIIATQASHTLISHCGRGRTFWKAMKSLHYSEDHQAFKDRAAGWSPDLIDAVDFY</sequence>
<comment type="caution">
    <text evidence="1">The sequence shown here is derived from an EMBL/GenBank/DDBJ whole genome shotgun (WGS) entry which is preliminary data.</text>
</comment>
<proteinExistence type="predicted"/>
<accession>A0A4Q7YGY7</accession>
<evidence type="ECO:0000313" key="1">
    <source>
        <dbReference type="EMBL" id="RZU35771.1"/>
    </source>
</evidence>
<organism evidence="1 2">
    <name type="scientific">Edaphobacter modestus</name>
    <dbReference type="NCBI Taxonomy" id="388466"/>
    <lineage>
        <taxon>Bacteria</taxon>
        <taxon>Pseudomonadati</taxon>
        <taxon>Acidobacteriota</taxon>
        <taxon>Terriglobia</taxon>
        <taxon>Terriglobales</taxon>
        <taxon>Acidobacteriaceae</taxon>
        <taxon>Edaphobacter</taxon>
    </lineage>
</organism>
<name>A0A4Q7YGY7_9BACT</name>
<dbReference type="AlphaFoldDB" id="A0A4Q7YGY7"/>
<dbReference type="EMBL" id="SHKW01000002">
    <property type="protein sequence ID" value="RZU35771.1"/>
    <property type="molecule type" value="Genomic_DNA"/>
</dbReference>
<reference evidence="1 2" key="1">
    <citation type="submission" date="2019-02" db="EMBL/GenBank/DDBJ databases">
        <title>Genomic Encyclopedia of Archaeal and Bacterial Type Strains, Phase II (KMG-II): from individual species to whole genera.</title>
        <authorList>
            <person name="Goeker M."/>
        </authorList>
    </citation>
    <scope>NUCLEOTIDE SEQUENCE [LARGE SCALE GENOMIC DNA]</scope>
    <source>
        <strain evidence="1 2">DSM 18101</strain>
    </source>
</reference>
<evidence type="ECO:0000313" key="2">
    <source>
        <dbReference type="Proteomes" id="UP000292958"/>
    </source>
</evidence>
<dbReference type="Proteomes" id="UP000292958">
    <property type="component" value="Unassembled WGS sequence"/>
</dbReference>
<keyword evidence="2" id="KW-1185">Reference proteome</keyword>
<gene>
    <name evidence="1" type="ORF">BDD14_5872</name>
</gene>
<protein>
    <submittedName>
        <fullName evidence="1">Uncharacterized protein</fullName>
    </submittedName>
</protein>